<reference evidence="1" key="1">
    <citation type="submission" date="2022-06" db="EMBL/GenBank/DDBJ databases">
        <authorList>
            <person name="Legras J.-L."/>
            <person name="Devillers H."/>
            <person name="Grondin C."/>
        </authorList>
    </citation>
    <scope>NUCLEOTIDE SEQUENCE</scope>
    <source>
        <strain evidence="1">CLIB 1444</strain>
    </source>
</reference>
<dbReference type="Proteomes" id="UP001152531">
    <property type="component" value="Unassembled WGS sequence"/>
</dbReference>
<organism evidence="1 2">
    <name type="scientific">[Candida] jaroonii</name>
    <dbReference type="NCBI Taxonomy" id="467808"/>
    <lineage>
        <taxon>Eukaryota</taxon>
        <taxon>Fungi</taxon>
        <taxon>Dikarya</taxon>
        <taxon>Ascomycota</taxon>
        <taxon>Saccharomycotina</taxon>
        <taxon>Pichiomycetes</taxon>
        <taxon>Debaryomycetaceae</taxon>
        <taxon>Yamadazyma</taxon>
    </lineage>
</organism>
<accession>A0ACA9Y7A2</accession>
<name>A0ACA9Y7A2_9ASCO</name>
<gene>
    <name evidence="1" type="ORF">CLIB1444_03S08680</name>
</gene>
<dbReference type="EMBL" id="CALSDN010000003">
    <property type="protein sequence ID" value="CAH6720292.1"/>
    <property type="molecule type" value="Genomic_DNA"/>
</dbReference>
<proteinExistence type="predicted"/>
<evidence type="ECO:0000313" key="2">
    <source>
        <dbReference type="Proteomes" id="UP001152531"/>
    </source>
</evidence>
<sequence>MNVVCSMSILSIVWSALVTEYLLVTVYLQYSVQVPTTTIFGWLSSSIPDSETITYSGDFPFNETFSEQILRLHNEKRSLHGAQTMSWNASLFEYASRFAMDYDCSGVLKHSGGPYGENLALGYTVEGAIEAWYEEGETYDYQSHNEYNHFTQMIWNSSSQLGCATKHCNSIWNDYVVCSYYQQGNVVGYSPSNVFPLH</sequence>
<keyword evidence="2" id="KW-1185">Reference proteome</keyword>
<protein>
    <submittedName>
        <fullName evidence="1">Probable pathogenesis-related protein CaO19.2336</fullName>
    </submittedName>
</protein>
<evidence type="ECO:0000313" key="1">
    <source>
        <dbReference type="EMBL" id="CAH6720292.1"/>
    </source>
</evidence>
<comment type="caution">
    <text evidence="1">The sequence shown here is derived from an EMBL/GenBank/DDBJ whole genome shotgun (WGS) entry which is preliminary data.</text>
</comment>